<dbReference type="PROSITE" id="PS51753">
    <property type="entry name" value="HBM"/>
    <property type="match status" value="1"/>
</dbReference>
<feature type="transmembrane region" description="Helical" evidence="9">
    <location>
        <begin position="265"/>
        <end position="287"/>
    </location>
</feature>
<evidence type="ECO:0000259" key="12">
    <source>
        <dbReference type="PROSITE" id="PS51753"/>
    </source>
</evidence>
<evidence type="ECO:0000256" key="5">
    <source>
        <dbReference type="ARBA" id="ARBA00023136"/>
    </source>
</evidence>
<dbReference type="PROSITE" id="PS50885">
    <property type="entry name" value="HAMP"/>
    <property type="match status" value="1"/>
</dbReference>
<comment type="similarity">
    <text evidence="7">Belongs to the methyl-accepting chemotaxis (MCP) protein family.</text>
</comment>
<keyword evidence="3 9" id="KW-0812">Transmembrane</keyword>
<dbReference type="CDD" id="cd06225">
    <property type="entry name" value="HAMP"/>
    <property type="match status" value="1"/>
</dbReference>
<dbReference type="SMART" id="SM01358">
    <property type="entry name" value="HBM"/>
    <property type="match status" value="1"/>
</dbReference>
<evidence type="ECO:0000256" key="8">
    <source>
        <dbReference type="PROSITE-ProRule" id="PRU00284"/>
    </source>
</evidence>
<evidence type="ECO:0000259" key="10">
    <source>
        <dbReference type="PROSITE" id="PS50111"/>
    </source>
</evidence>
<dbReference type="Pfam" id="PF00672">
    <property type="entry name" value="HAMP"/>
    <property type="match status" value="1"/>
</dbReference>
<dbReference type="GO" id="GO:0004888">
    <property type="term" value="F:transmembrane signaling receptor activity"/>
    <property type="evidence" value="ECO:0007669"/>
    <property type="project" value="InterPro"/>
</dbReference>
<evidence type="ECO:0000256" key="6">
    <source>
        <dbReference type="ARBA" id="ARBA00023224"/>
    </source>
</evidence>
<feature type="domain" description="HBM" evidence="12">
    <location>
        <begin position="43"/>
        <end position="262"/>
    </location>
</feature>
<evidence type="ECO:0000256" key="2">
    <source>
        <dbReference type="ARBA" id="ARBA00022500"/>
    </source>
</evidence>
<evidence type="ECO:0000256" key="9">
    <source>
        <dbReference type="SAM" id="Phobius"/>
    </source>
</evidence>
<keyword evidence="14" id="KW-1185">Reference proteome</keyword>
<dbReference type="GO" id="GO:0006935">
    <property type="term" value="P:chemotaxis"/>
    <property type="evidence" value="ECO:0007669"/>
    <property type="project" value="UniProtKB-KW"/>
</dbReference>
<keyword evidence="6 8" id="KW-0807">Transducer</keyword>
<evidence type="ECO:0000256" key="7">
    <source>
        <dbReference type="ARBA" id="ARBA00029447"/>
    </source>
</evidence>
<dbReference type="InterPro" id="IPR032255">
    <property type="entry name" value="HBM"/>
</dbReference>
<dbReference type="InterPro" id="IPR003660">
    <property type="entry name" value="HAMP_dom"/>
</dbReference>
<dbReference type="Gene3D" id="1.10.287.950">
    <property type="entry name" value="Methyl-accepting chemotaxis protein"/>
    <property type="match status" value="1"/>
</dbReference>
<dbReference type="PRINTS" id="PR00260">
    <property type="entry name" value="CHEMTRNSDUCR"/>
</dbReference>
<dbReference type="RefSeq" id="WP_095611796.1">
    <property type="nucleotide sequence ID" value="NZ_NMPM01000077.1"/>
</dbReference>
<dbReference type="Proteomes" id="UP000218332">
    <property type="component" value="Unassembled WGS sequence"/>
</dbReference>
<name>A0A2A2I129_9GAMM</name>
<keyword evidence="2" id="KW-0145">Chemotaxis</keyword>
<dbReference type="FunFam" id="1.10.287.950:FF:000001">
    <property type="entry name" value="Methyl-accepting chemotaxis sensory transducer"/>
    <property type="match status" value="1"/>
</dbReference>
<evidence type="ECO:0000256" key="1">
    <source>
        <dbReference type="ARBA" id="ARBA00004141"/>
    </source>
</evidence>
<evidence type="ECO:0000259" key="11">
    <source>
        <dbReference type="PROSITE" id="PS50885"/>
    </source>
</evidence>
<evidence type="ECO:0000313" key="14">
    <source>
        <dbReference type="Proteomes" id="UP000218332"/>
    </source>
</evidence>
<comment type="caution">
    <text evidence="13">The sequence shown here is derived from an EMBL/GenBank/DDBJ whole genome shotgun (WGS) entry which is preliminary data.</text>
</comment>
<reference evidence="13 14" key="1">
    <citation type="submission" date="2017-07" db="EMBL/GenBank/DDBJ databases">
        <title>Tamlnaduibacter salinus (Mi-7) genome sequencing.</title>
        <authorList>
            <person name="Verma A."/>
            <person name="Krishnamurthi S."/>
        </authorList>
    </citation>
    <scope>NUCLEOTIDE SEQUENCE [LARGE SCALE GENOMIC DNA]</scope>
    <source>
        <strain evidence="13 14">Mi-7</strain>
    </source>
</reference>
<dbReference type="InterPro" id="IPR004089">
    <property type="entry name" value="MCPsignal_dom"/>
</dbReference>
<dbReference type="SMART" id="SM00304">
    <property type="entry name" value="HAMP"/>
    <property type="match status" value="2"/>
</dbReference>
<comment type="subcellular location">
    <subcellularLocation>
        <location evidence="1">Membrane</location>
        <topology evidence="1">Multi-pass membrane protein</topology>
    </subcellularLocation>
</comment>
<dbReference type="PANTHER" id="PTHR32089:SF120">
    <property type="entry name" value="METHYL-ACCEPTING CHEMOTAXIS PROTEIN TLPQ"/>
    <property type="match status" value="1"/>
</dbReference>
<gene>
    <name evidence="13" type="ORF">CF392_12530</name>
</gene>
<feature type="transmembrane region" description="Helical" evidence="9">
    <location>
        <begin position="20"/>
        <end position="41"/>
    </location>
</feature>
<dbReference type="PROSITE" id="PS50111">
    <property type="entry name" value="CHEMOTAXIS_TRANSDUC_2"/>
    <property type="match status" value="1"/>
</dbReference>
<proteinExistence type="inferred from homology"/>
<feature type="domain" description="HAMP" evidence="11">
    <location>
        <begin position="289"/>
        <end position="341"/>
    </location>
</feature>
<dbReference type="InterPro" id="IPR004090">
    <property type="entry name" value="Chemotax_Me-accpt_rcpt"/>
</dbReference>
<dbReference type="PANTHER" id="PTHR32089">
    <property type="entry name" value="METHYL-ACCEPTING CHEMOTAXIS PROTEIN MCPB"/>
    <property type="match status" value="1"/>
</dbReference>
<dbReference type="GO" id="GO:0007165">
    <property type="term" value="P:signal transduction"/>
    <property type="evidence" value="ECO:0007669"/>
    <property type="project" value="UniProtKB-KW"/>
</dbReference>
<evidence type="ECO:0000313" key="13">
    <source>
        <dbReference type="EMBL" id="PAV25118.1"/>
    </source>
</evidence>
<evidence type="ECO:0000256" key="3">
    <source>
        <dbReference type="ARBA" id="ARBA00022692"/>
    </source>
</evidence>
<sequence>MNLVRSYSNLPLVAKLGSGFALLILMSMLIAGIGLFALDMFSQRSTVVSMVSNMESSLLESRNAEKNFLLRNDQQYLETARNQANSASQQVQSLRDLLVVPAGLERLDTIESSVMDYQAQLGELQLAVQDRQKAAKSVQSDATALEGALQSRFQFRKVTDAFKAMRSAAQNYASTNADGAINAFETASSKAADQIAGLQVDEQSRKTLSDPFEAYVSSFESLVSATRATHDIEDRIVSSARTALETAVELREIQMGKLERDRGMAVTQIVATTIGVLVAAVLIAWILTRNIVGPVRQAVDVTSRVASGDLRVEVDSGRTDELGQLLAALGTMVTSLRDLVRRIDTSATSIASSSEEMSTITQQTSEGVNQQKDQTDQVATAMNQMVSTVNDVARSAEEAFNAANEASERSGSGEKAVEETVSYIADLNRQAETTMERLQGLQSDTENISTVLDVIKSVADQTNLLALNAAIEAARAGEHGRGFSVVAEEVRSLAQRTQSSTSEIETLIENLVASAGESVTTMEAGTKLANQTLESARSTGETIREMAGAVENIQQYNSQIATAAEQQTSVAEDINRNITQIRDVSDQSAASANQVSSASDELARLGEDLREQVSRFRV</sequence>
<keyword evidence="4 9" id="KW-1133">Transmembrane helix</keyword>
<accession>A0A2A2I129</accession>
<dbReference type="SMART" id="SM00283">
    <property type="entry name" value="MA"/>
    <property type="match status" value="1"/>
</dbReference>
<protein>
    <submittedName>
        <fullName evidence="13">Chemotaxis protein</fullName>
    </submittedName>
</protein>
<dbReference type="Pfam" id="PF00015">
    <property type="entry name" value="MCPsignal"/>
    <property type="match status" value="1"/>
</dbReference>
<dbReference type="EMBL" id="NMPM01000077">
    <property type="protein sequence ID" value="PAV25118.1"/>
    <property type="molecule type" value="Genomic_DNA"/>
</dbReference>
<feature type="domain" description="Methyl-accepting transducer" evidence="10">
    <location>
        <begin position="346"/>
        <end position="582"/>
    </location>
</feature>
<dbReference type="Gene3D" id="1.20.1440.210">
    <property type="match status" value="1"/>
</dbReference>
<dbReference type="GO" id="GO:0016020">
    <property type="term" value="C:membrane"/>
    <property type="evidence" value="ECO:0007669"/>
    <property type="project" value="UniProtKB-SubCell"/>
</dbReference>
<dbReference type="SUPFAM" id="SSF58104">
    <property type="entry name" value="Methyl-accepting chemotaxis protein (MCP) signaling domain"/>
    <property type="match status" value="1"/>
</dbReference>
<evidence type="ECO:0000256" key="4">
    <source>
        <dbReference type="ARBA" id="ARBA00022989"/>
    </source>
</evidence>
<organism evidence="13 14">
    <name type="scientific">Tamilnaduibacter salinus</name>
    <dbReference type="NCBI Taxonomy" id="1484056"/>
    <lineage>
        <taxon>Bacteria</taxon>
        <taxon>Pseudomonadati</taxon>
        <taxon>Pseudomonadota</taxon>
        <taxon>Gammaproteobacteria</taxon>
        <taxon>Pseudomonadales</taxon>
        <taxon>Marinobacteraceae</taxon>
        <taxon>Tamilnaduibacter</taxon>
    </lineage>
</organism>
<dbReference type="AlphaFoldDB" id="A0A2A2I129"/>
<keyword evidence="5 9" id="KW-0472">Membrane</keyword>